<proteinExistence type="predicted"/>
<keyword evidence="3" id="KW-1185">Reference proteome</keyword>
<accession>A0A9P0C4Y6</accession>
<keyword evidence="1" id="KW-0732">Signal</keyword>
<evidence type="ECO:0008006" key="4">
    <source>
        <dbReference type="Google" id="ProtNLM"/>
    </source>
</evidence>
<feature type="signal peptide" evidence="1">
    <location>
        <begin position="1"/>
        <end position="24"/>
    </location>
</feature>
<dbReference type="EMBL" id="OU963865">
    <property type="protein sequence ID" value="CAH0770097.1"/>
    <property type="molecule type" value="Genomic_DNA"/>
</dbReference>
<evidence type="ECO:0000313" key="3">
    <source>
        <dbReference type="Proteomes" id="UP001152759"/>
    </source>
</evidence>
<evidence type="ECO:0000256" key="1">
    <source>
        <dbReference type="SAM" id="SignalP"/>
    </source>
</evidence>
<organism evidence="2 3">
    <name type="scientific">Bemisia tabaci</name>
    <name type="common">Sweetpotato whitefly</name>
    <name type="synonym">Aleurodes tabaci</name>
    <dbReference type="NCBI Taxonomy" id="7038"/>
    <lineage>
        <taxon>Eukaryota</taxon>
        <taxon>Metazoa</taxon>
        <taxon>Ecdysozoa</taxon>
        <taxon>Arthropoda</taxon>
        <taxon>Hexapoda</taxon>
        <taxon>Insecta</taxon>
        <taxon>Pterygota</taxon>
        <taxon>Neoptera</taxon>
        <taxon>Paraneoptera</taxon>
        <taxon>Hemiptera</taxon>
        <taxon>Sternorrhyncha</taxon>
        <taxon>Aleyrodoidea</taxon>
        <taxon>Aleyrodidae</taxon>
        <taxon>Aleyrodinae</taxon>
        <taxon>Bemisia</taxon>
    </lineage>
</organism>
<protein>
    <recommendedName>
        <fullName evidence="4">Secreted protein</fullName>
    </recommendedName>
</protein>
<feature type="chain" id="PRO_5040438364" description="Secreted protein" evidence="1">
    <location>
        <begin position="25"/>
        <end position="141"/>
    </location>
</feature>
<name>A0A9P0C4Y6_BEMTA</name>
<evidence type="ECO:0000313" key="2">
    <source>
        <dbReference type="EMBL" id="CAH0770097.1"/>
    </source>
</evidence>
<gene>
    <name evidence="2" type="ORF">BEMITA_LOCUS6999</name>
</gene>
<dbReference type="AlphaFoldDB" id="A0A9P0C4Y6"/>
<reference evidence="2" key="1">
    <citation type="submission" date="2021-12" db="EMBL/GenBank/DDBJ databases">
        <authorList>
            <person name="King R."/>
        </authorList>
    </citation>
    <scope>NUCLEOTIDE SEQUENCE</scope>
</reference>
<dbReference type="Proteomes" id="UP001152759">
    <property type="component" value="Chromosome 4"/>
</dbReference>
<sequence>MRMGIESTIIFAAVVLMVAQNLSALPLQGLENGGLERERRGRLLKGLLIGGALYGGTKLTVHEVKKHNPCAFHNSGITDQGEMENKMAADQRCQEYFQKYQSQLNLCPNAVSASCQSIGGDTQCAVTTAAGTFKPVSSCVS</sequence>